<proteinExistence type="predicted"/>
<name>A0ABV1KQK2_9BACL</name>
<gene>
    <name evidence="1" type="ORF">QJS35_05060</name>
</gene>
<dbReference type="EMBL" id="JASKHM010000002">
    <property type="protein sequence ID" value="MEQ4481762.1"/>
    <property type="molecule type" value="Genomic_DNA"/>
</dbReference>
<organism evidence="1 2">
    <name type="scientific">Cohnella silvisoli</name>
    <dbReference type="NCBI Taxonomy" id="2873699"/>
    <lineage>
        <taxon>Bacteria</taxon>
        <taxon>Bacillati</taxon>
        <taxon>Bacillota</taxon>
        <taxon>Bacilli</taxon>
        <taxon>Bacillales</taxon>
        <taxon>Paenibacillaceae</taxon>
        <taxon>Cohnella</taxon>
    </lineage>
</organism>
<accession>A0ABV1KQK2</accession>
<evidence type="ECO:0000313" key="1">
    <source>
        <dbReference type="EMBL" id="MEQ4481762.1"/>
    </source>
</evidence>
<protein>
    <submittedName>
        <fullName evidence="1">Uncharacterized protein</fullName>
    </submittedName>
</protein>
<evidence type="ECO:0000313" key="2">
    <source>
        <dbReference type="Proteomes" id="UP001493487"/>
    </source>
</evidence>
<keyword evidence="2" id="KW-1185">Reference proteome</keyword>
<dbReference type="Proteomes" id="UP001493487">
    <property type="component" value="Unassembled WGS sequence"/>
</dbReference>
<dbReference type="RefSeq" id="WP_232183476.1">
    <property type="nucleotide sequence ID" value="NZ_JAIOAP010000002.1"/>
</dbReference>
<sequence length="102" mass="11457">MPYIMKHAATGTLLACVQRNGYKLAYYGIMIWDLAPSPAQMSEALAEAAIEPDDPAGRIEDWEPLQLTEHEMKMANVKLRNDPLRVVAYRDGLLIAEKVQTK</sequence>
<comment type="caution">
    <text evidence="1">The sequence shown here is derived from an EMBL/GenBank/DDBJ whole genome shotgun (WGS) entry which is preliminary data.</text>
</comment>
<reference evidence="1 2" key="1">
    <citation type="journal article" date="2023" name="Genome Announc.">
        <title>Pan-Genome Analyses of the Genus Cohnella and Proposal of the Novel Species Cohnella silvisoli sp. nov., Isolated from Forest Soil.</title>
        <authorList>
            <person name="Wang C."/>
            <person name="Mao L."/>
            <person name="Bao G."/>
            <person name="Zhu H."/>
        </authorList>
    </citation>
    <scope>NUCLEOTIDE SEQUENCE [LARGE SCALE GENOMIC DNA]</scope>
    <source>
        <strain evidence="1 2">NL03-T5-1</strain>
    </source>
</reference>